<protein>
    <submittedName>
        <fullName evidence="1">Uncharacterized protein</fullName>
    </submittedName>
</protein>
<dbReference type="AlphaFoldDB" id="A0A087SAU9"/>
<evidence type="ECO:0000313" key="1">
    <source>
        <dbReference type="EMBL" id="KFM22853.1"/>
    </source>
</evidence>
<organism evidence="1 2">
    <name type="scientific">Auxenochlorella protothecoides</name>
    <name type="common">Green microalga</name>
    <name type="synonym">Chlorella protothecoides</name>
    <dbReference type="NCBI Taxonomy" id="3075"/>
    <lineage>
        <taxon>Eukaryota</taxon>
        <taxon>Viridiplantae</taxon>
        <taxon>Chlorophyta</taxon>
        <taxon>core chlorophytes</taxon>
        <taxon>Trebouxiophyceae</taxon>
        <taxon>Chlorellales</taxon>
        <taxon>Chlorellaceae</taxon>
        <taxon>Auxenochlorella</taxon>
    </lineage>
</organism>
<name>A0A087SAU9_AUXPR</name>
<dbReference type="EMBL" id="KL662082">
    <property type="protein sequence ID" value="KFM22853.1"/>
    <property type="molecule type" value="Genomic_DNA"/>
</dbReference>
<dbReference type="Proteomes" id="UP000028924">
    <property type="component" value="Unassembled WGS sequence"/>
</dbReference>
<keyword evidence="2" id="KW-1185">Reference proteome</keyword>
<dbReference type="RefSeq" id="XP_011395719.1">
    <property type="nucleotide sequence ID" value="XM_011397417.1"/>
</dbReference>
<gene>
    <name evidence="1" type="ORF">F751_5562</name>
</gene>
<dbReference type="KEGG" id="apro:F751_5562"/>
<proteinExistence type="predicted"/>
<evidence type="ECO:0000313" key="2">
    <source>
        <dbReference type="Proteomes" id="UP000028924"/>
    </source>
</evidence>
<reference evidence="1 2" key="1">
    <citation type="journal article" date="2014" name="BMC Genomics">
        <title>Oil accumulation mechanisms of the oleaginous microalga Chlorella protothecoides revealed through its genome, transcriptomes, and proteomes.</title>
        <authorList>
            <person name="Gao C."/>
            <person name="Wang Y."/>
            <person name="Shen Y."/>
            <person name="Yan D."/>
            <person name="He X."/>
            <person name="Dai J."/>
            <person name="Wu Q."/>
        </authorList>
    </citation>
    <scope>NUCLEOTIDE SEQUENCE [LARGE SCALE GENOMIC DNA]</scope>
    <source>
        <strain evidence="1 2">0710</strain>
    </source>
</reference>
<dbReference type="GeneID" id="23616953"/>
<sequence>MARPASNSSPQAASHLRVVGLQARHPLLDVDAVRAGRQDDACQGNGVRGVQQVAAAQVRVVQQRPVRITGWRMESMVGGRLLGTLRVAGFRQERFCV</sequence>
<accession>A0A087SAU9</accession>